<protein>
    <submittedName>
        <fullName evidence="4">Uncharacterized protein LOC136084513</fullName>
    </submittedName>
</protein>
<dbReference type="RefSeq" id="XP_065660668.1">
    <property type="nucleotide sequence ID" value="XM_065804596.1"/>
</dbReference>
<evidence type="ECO:0000256" key="2">
    <source>
        <dbReference type="SAM" id="SignalP"/>
    </source>
</evidence>
<feature type="transmembrane region" description="Helical" evidence="1">
    <location>
        <begin position="104"/>
        <end position="128"/>
    </location>
</feature>
<accession>A0ABM4CG28</accession>
<feature type="chain" id="PRO_5045394671" evidence="2">
    <location>
        <begin position="21"/>
        <end position="172"/>
    </location>
</feature>
<keyword evidence="1" id="KW-0812">Transmembrane</keyword>
<gene>
    <name evidence="4" type="primary">LOC136084513</name>
</gene>
<feature type="signal peptide" evidence="2">
    <location>
        <begin position="1"/>
        <end position="20"/>
    </location>
</feature>
<keyword evidence="2" id="KW-0732">Signal</keyword>
<proteinExistence type="predicted"/>
<evidence type="ECO:0000313" key="4">
    <source>
        <dbReference type="RefSeq" id="XP_065660668.1"/>
    </source>
</evidence>
<keyword evidence="1" id="KW-1133">Transmembrane helix</keyword>
<reference evidence="4" key="1">
    <citation type="submission" date="2025-08" db="UniProtKB">
        <authorList>
            <consortium name="RefSeq"/>
        </authorList>
    </citation>
    <scope>IDENTIFICATION</scope>
</reference>
<keyword evidence="3" id="KW-1185">Reference proteome</keyword>
<sequence length="172" mass="19896">MNFRLLLLPYFILYIRKTFSKSITGDLLTCGKDKDGLDIFKTVDGPVSCADCWCNGDLKQGVSYKNCEKCCCKYVSNTKINKYENFEKKSVKDERKLSETKNSLHIFIGLSCFFLMVIISLVPIYFYCKKPFSRSRLPLQSTEKHEFQKGMVKVTTNHETIQNTDKENLLPN</sequence>
<evidence type="ECO:0000256" key="1">
    <source>
        <dbReference type="SAM" id="Phobius"/>
    </source>
</evidence>
<organism evidence="3 4">
    <name type="scientific">Hydra vulgaris</name>
    <name type="common">Hydra</name>
    <name type="synonym">Hydra attenuata</name>
    <dbReference type="NCBI Taxonomy" id="6087"/>
    <lineage>
        <taxon>Eukaryota</taxon>
        <taxon>Metazoa</taxon>
        <taxon>Cnidaria</taxon>
        <taxon>Hydrozoa</taxon>
        <taxon>Hydroidolina</taxon>
        <taxon>Anthoathecata</taxon>
        <taxon>Aplanulata</taxon>
        <taxon>Hydridae</taxon>
        <taxon>Hydra</taxon>
    </lineage>
</organism>
<name>A0ABM4CG28_HYDVU</name>
<dbReference type="GeneID" id="136084513"/>
<evidence type="ECO:0000313" key="3">
    <source>
        <dbReference type="Proteomes" id="UP001652625"/>
    </source>
</evidence>
<dbReference type="Proteomes" id="UP001652625">
    <property type="component" value="Chromosome 09"/>
</dbReference>
<keyword evidence="1" id="KW-0472">Membrane</keyword>